<proteinExistence type="predicted"/>
<sequence>MTFWRAFPIASSTRCPASTESCTTFRPSRRAPSNGNDMDARPVHRFYRDRHKHGPWHTFRVQVEQTDLWVRADTDLSGRTHDLVLTYRRQILHYSRTVPAFLTALTPLPDDPLAPDIVRRMLDAAHKAHVGPMAAVAGAIAQAVAEGLTPYTRSVIVENGGDCYAAADEDLVVAIYPGEESPFRDRLALKLSAQDLPVAVCTSSGTLGHSLSFGRADAATILSRDAALADACATALGNRIRREDDLEPALAWAQSVPGVLGAVAVCGHRLAAWGRIELTVP</sequence>
<accession>A0A832EIX6</accession>
<protein>
    <submittedName>
        <fullName evidence="2">UPF0280 family protein</fullName>
    </submittedName>
</protein>
<name>A0A832EIX6_9BACT</name>
<dbReference type="SUPFAM" id="SSF143631">
    <property type="entry name" value="ApbE-like"/>
    <property type="match status" value="1"/>
</dbReference>
<dbReference type="AlphaFoldDB" id="A0A832EIX6"/>
<evidence type="ECO:0000256" key="1">
    <source>
        <dbReference type="SAM" id="MobiDB-lite"/>
    </source>
</evidence>
<dbReference type="Gene3D" id="3.10.520.10">
    <property type="entry name" value="ApbE-like domains"/>
    <property type="match status" value="1"/>
</dbReference>
<dbReference type="InterPro" id="IPR003374">
    <property type="entry name" value="ApbE-like_sf"/>
</dbReference>
<gene>
    <name evidence="2" type="ORF">ENS06_03610</name>
</gene>
<dbReference type="EMBL" id="DSTK01000012">
    <property type="protein sequence ID" value="HFK96398.1"/>
    <property type="molecule type" value="Genomic_DNA"/>
</dbReference>
<reference evidence="2" key="1">
    <citation type="journal article" date="2020" name="mSystems">
        <title>Genome- and Community-Level Interaction Insights into Carbon Utilization and Element Cycling Functions of Hydrothermarchaeota in Hydrothermal Sediment.</title>
        <authorList>
            <person name="Zhou Z."/>
            <person name="Liu Y."/>
            <person name="Xu W."/>
            <person name="Pan J."/>
            <person name="Luo Z.H."/>
            <person name="Li M."/>
        </authorList>
    </citation>
    <scope>NUCLEOTIDE SEQUENCE [LARGE SCALE GENOMIC DNA]</scope>
    <source>
        <strain evidence="2">SpSt-456</strain>
    </source>
</reference>
<evidence type="ECO:0000313" key="2">
    <source>
        <dbReference type="EMBL" id="HFK96398.1"/>
    </source>
</evidence>
<feature type="compositionally biased region" description="Polar residues" evidence="1">
    <location>
        <begin position="20"/>
        <end position="36"/>
    </location>
</feature>
<comment type="caution">
    <text evidence="2">The sequence shown here is derived from an EMBL/GenBank/DDBJ whole genome shotgun (WGS) entry which is preliminary data.</text>
</comment>
<organism evidence="2">
    <name type="scientific">Desulfacinum infernum</name>
    <dbReference type="NCBI Taxonomy" id="35837"/>
    <lineage>
        <taxon>Bacteria</taxon>
        <taxon>Pseudomonadati</taxon>
        <taxon>Thermodesulfobacteriota</taxon>
        <taxon>Syntrophobacteria</taxon>
        <taxon>Syntrophobacterales</taxon>
        <taxon>Syntrophobacteraceae</taxon>
        <taxon>Desulfacinum</taxon>
    </lineage>
</organism>
<feature type="region of interest" description="Disordered" evidence="1">
    <location>
        <begin position="20"/>
        <end position="41"/>
    </location>
</feature>
<dbReference type="NCBIfam" id="NF003323">
    <property type="entry name" value="PRK04334.1-3"/>
    <property type="match status" value="1"/>
</dbReference>